<reference evidence="4 5" key="2">
    <citation type="journal article" date="2011" name="J. Bacteriol.">
        <title>Complete genome sequences for the anaerobic, extremely thermophilic plant biomass-degrading bacteria Caldicellulosiruptor hydrothermalis, Caldicellulosiruptor kristjanssonii, Caldicellulosiruptor kronotskyensis, Caldicellulosiruptor owensenis, and Caldicellulosiruptor lactoaceticus.</title>
        <authorList>
            <person name="Blumer-Schuette S.E."/>
            <person name="Ozdemir I."/>
            <person name="Mistry D."/>
            <person name="Lucas S."/>
            <person name="Lapidus A."/>
            <person name="Cheng J.F."/>
            <person name="Goodwin L.A."/>
            <person name="Pitluck S."/>
            <person name="Land M.L."/>
            <person name="Hauser L.J."/>
            <person name="Woyke T."/>
            <person name="Mikhailova N."/>
            <person name="Pati A."/>
            <person name="Kyrpides N.C."/>
            <person name="Ivanova N."/>
            <person name="Detter J.C."/>
            <person name="Walston-Davenport K."/>
            <person name="Han S."/>
            <person name="Adams M.W."/>
            <person name="Kelly R.M."/>
        </authorList>
    </citation>
    <scope>NUCLEOTIDE SEQUENCE [LARGE SCALE GENOMIC DNA]</scope>
    <source>
        <strain evidence="5">DSM 18902 / VKM B-2412 / 2002</strain>
    </source>
</reference>
<dbReference type="Proteomes" id="UP000006835">
    <property type="component" value="Chromosome"/>
</dbReference>
<evidence type="ECO:0000256" key="2">
    <source>
        <dbReference type="ARBA" id="ARBA00044777"/>
    </source>
</evidence>
<dbReference type="AlphaFoldDB" id="E4SG31"/>
<keyword evidence="5" id="KW-1185">Reference proteome</keyword>
<proteinExistence type="inferred from homology"/>
<dbReference type="Pfam" id="PF02616">
    <property type="entry name" value="SMC_ScpA"/>
    <property type="match status" value="1"/>
</dbReference>
<accession>E4SG31</accession>
<name>E4SG31_CALK2</name>
<comment type="subcellular location">
    <subcellularLocation>
        <location evidence="3">Cytoplasm</location>
    </subcellularLocation>
    <text evidence="3">Associated with two foci at the outer edges of the nucleoid region in young cells, and at four foci within both cell halves in older cells.</text>
</comment>
<dbReference type="PATRIC" id="fig|632348.3.peg.1958"/>
<evidence type="ECO:0000256" key="3">
    <source>
        <dbReference type="HAMAP-Rule" id="MF_01805"/>
    </source>
</evidence>
<evidence type="ECO:0000256" key="1">
    <source>
        <dbReference type="ARBA" id="ARBA00022829"/>
    </source>
</evidence>
<dbReference type="KEGG" id="ckn:Calkro_1860"/>
<keyword evidence="3" id="KW-0963">Cytoplasm</keyword>
<reference key="1">
    <citation type="submission" date="2010-11" db="EMBL/GenBank/DDBJ databases">
        <title>Complete sequence of Caldicellulosiruptor kronotskyensis 2002.</title>
        <authorList>
            <consortium name="US DOE Joint Genome Institute"/>
            <person name="Lucas S."/>
            <person name="Copeland A."/>
            <person name="Lapidus A."/>
            <person name="Cheng J.-F."/>
            <person name="Bruce D."/>
            <person name="Goodwin L."/>
            <person name="Pitluck S."/>
            <person name="Davenport K."/>
            <person name="Detter J.C."/>
            <person name="Han C."/>
            <person name="Tapia R."/>
            <person name="Land M."/>
            <person name="Hauser L."/>
            <person name="Jeffries C."/>
            <person name="Kyrpides N."/>
            <person name="Ivanova N."/>
            <person name="Mikhailova N."/>
            <person name="Blumer-Schuette S.E."/>
            <person name="Kelly R.M."/>
            <person name="Woyke T."/>
        </authorList>
    </citation>
    <scope>NUCLEOTIDE SEQUENCE</scope>
    <source>
        <strain>2002</strain>
    </source>
</reference>
<sequence length="236" mass="28106">MNFEVKLPNFEGPLDLLLYFIKKEKINIYDIPISEITSQYLSYLNHLDTINVDSVSEFMVMAATLLEIKSKMLLPKVQEDQDPRQELVERLREYQKYKQAAIYLRENFPYRECYRKTNQDYLLLKENKKELVTQLDIKKLCRAYLAAVQKNEDFSKENVQKLQEITKKQSVSILKVVKQVFEYIKQKGVLYFSNLIKGISKEEIIYRFLAILELCKLGHIFAHQDKMFDDIKILKR</sequence>
<dbReference type="PANTHER" id="PTHR33969">
    <property type="entry name" value="SEGREGATION AND CONDENSATION PROTEIN A"/>
    <property type="match status" value="1"/>
</dbReference>
<dbReference type="GO" id="GO:0007059">
    <property type="term" value="P:chromosome segregation"/>
    <property type="evidence" value="ECO:0007669"/>
    <property type="project" value="UniProtKB-UniRule"/>
</dbReference>
<comment type="subunit">
    <text evidence="3">Component of a cohesin-like complex composed of ScpA, ScpB and the Smc homodimer, in which ScpA and ScpB bind to the head domain of Smc. The presence of the three proteins is required for the association of the complex with DNA.</text>
</comment>
<dbReference type="HOGENOM" id="CLU_038686_3_0_9"/>
<evidence type="ECO:0000313" key="4">
    <source>
        <dbReference type="EMBL" id="ADQ46706.1"/>
    </source>
</evidence>
<dbReference type="GO" id="GO:0005737">
    <property type="term" value="C:cytoplasm"/>
    <property type="evidence" value="ECO:0007669"/>
    <property type="project" value="UniProtKB-SubCell"/>
</dbReference>
<evidence type="ECO:0000313" key="5">
    <source>
        <dbReference type="Proteomes" id="UP000006835"/>
    </source>
</evidence>
<dbReference type="InterPro" id="IPR003768">
    <property type="entry name" value="ScpA"/>
</dbReference>
<keyword evidence="3" id="KW-0132">Cell division</keyword>
<dbReference type="PANTHER" id="PTHR33969:SF2">
    <property type="entry name" value="SEGREGATION AND CONDENSATION PROTEIN A"/>
    <property type="match status" value="1"/>
</dbReference>
<keyword evidence="1 3" id="KW-0159">Chromosome partition</keyword>
<dbReference type="HAMAP" id="MF_01805">
    <property type="entry name" value="ScpA"/>
    <property type="match status" value="1"/>
</dbReference>
<protein>
    <recommendedName>
        <fullName evidence="2 3">Segregation and condensation protein A</fullName>
    </recommendedName>
</protein>
<dbReference type="Gene3D" id="6.10.250.2410">
    <property type="match status" value="1"/>
</dbReference>
<dbReference type="RefSeq" id="WP_013430788.1">
    <property type="nucleotide sequence ID" value="NC_014720.1"/>
</dbReference>
<dbReference type="OrthoDB" id="9811016at2"/>
<dbReference type="EMBL" id="CP002330">
    <property type="protein sequence ID" value="ADQ46706.1"/>
    <property type="molecule type" value="Genomic_DNA"/>
</dbReference>
<keyword evidence="3" id="KW-0131">Cell cycle</keyword>
<gene>
    <name evidence="3 4" type="primary">scpA</name>
    <name evidence="4" type="ordered locus">Calkro_1860</name>
</gene>
<comment type="function">
    <text evidence="3">Participates in chromosomal partition during cell division. May act via the formation of a condensin-like complex containing Smc and ScpB that pull DNA away from mid-cell into both cell halves.</text>
</comment>
<dbReference type="GO" id="GO:0006260">
    <property type="term" value="P:DNA replication"/>
    <property type="evidence" value="ECO:0007669"/>
    <property type="project" value="UniProtKB-UniRule"/>
</dbReference>
<dbReference type="GO" id="GO:0051301">
    <property type="term" value="P:cell division"/>
    <property type="evidence" value="ECO:0007669"/>
    <property type="project" value="UniProtKB-KW"/>
</dbReference>
<comment type="similarity">
    <text evidence="3">Belongs to the ScpA family.</text>
</comment>
<organism evidence="4 5">
    <name type="scientific">Caldicellulosiruptor kronotskyensis (strain DSM 18902 / VKM B-2412 / 2002)</name>
    <dbReference type="NCBI Taxonomy" id="632348"/>
    <lineage>
        <taxon>Bacteria</taxon>
        <taxon>Bacillati</taxon>
        <taxon>Bacillota</taxon>
        <taxon>Bacillota incertae sedis</taxon>
        <taxon>Caldicellulosiruptorales</taxon>
        <taxon>Caldicellulosiruptoraceae</taxon>
        <taxon>Caldicellulosiruptor</taxon>
    </lineage>
</organism>
<dbReference type="Gene3D" id="1.10.10.580">
    <property type="entry name" value="Structural maintenance of chromosome 1. Chain E"/>
    <property type="match status" value="1"/>
</dbReference>
<dbReference type="InterPro" id="IPR023093">
    <property type="entry name" value="ScpA-like_C"/>
</dbReference>